<keyword evidence="1 6" id="KW-0963">Cytoplasm</keyword>
<feature type="region of interest" description="Sigma-70 factor domain-3" evidence="6">
    <location>
        <begin position="155"/>
        <end position="230"/>
    </location>
</feature>
<dbReference type="InterPro" id="IPR013324">
    <property type="entry name" value="RNA_pol_sigma_r3/r4-like"/>
</dbReference>
<dbReference type="Proteomes" id="UP000198784">
    <property type="component" value="Unassembled WGS sequence"/>
</dbReference>
<dbReference type="InterPro" id="IPR000943">
    <property type="entry name" value="RNA_pol_sigma70"/>
</dbReference>
<protein>
    <recommendedName>
        <fullName evidence="6">RNA polymerase sigma factor RpoS</fullName>
    </recommendedName>
    <alternativeName>
        <fullName evidence="6">Sigma S</fullName>
    </alternativeName>
    <alternativeName>
        <fullName evidence="6">Sigma-38</fullName>
    </alternativeName>
</protein>
<evidence type="ECO:0000256" key="3">
    <source>
        <dbReference type="ARBA" id="ARBA00023082"/>
    </source>
</evidence>
<keyword evidence="2 6" id="KW-0805">Transcription regulation</keyword>
<comment type="similarity">
    <text evidence="6">Belongs to the sigma-70 factor family. RpoS subfamily.</text>
</comment>
<keyword evidence="4 6" id="KW-0238">DNA-binding</keyword>
<keyword evidence="5 6" id="KW-0804">Transcription</keyword>
<comment type="subcellular location">
    <subcellularLocation>
        <location evidence="6">Cytoplasm</location>
    </subcellularLocation>
</comment>
<comment type="subunit">
    <text evidence="6">Interacts with the RNA polymerase core enzyme.</text>
</comment>
<dbReference type="InterPro" id="IPR013325">
    <property type="entry name" value="RNA_pol_sigma_r2"/>
</dbReference>
<dbReference type="InterPro" id="IPR050239">
    <property type="entry name" value="Sigma-70_RNA_pol_init_factors"/>
</dbReference>
<evidence type="ECO:0000259" key="8">
    <source>
        <dbReference type="PROSITE" id="PS00715"/>
    </source>
</evidence>
<dbReference type="GO" id="GO:0006352">
    <property type="term" value="P:DNA-templated transcription initiation"/>
    <property type="evidence" value="ECO:0007669"/>
    <property type="project" value="UniProtKB-UniRule"/>
</dbReference>
<dbReference type="GO" id="GO:0005737">
    <property type="term" value="C:cytoplasm"/>
    <property type="evidence" value="ECO:0007669"/>
    <property type="project" value="UniProtKB-SubCell"/>
</dbReference>
<dbReference type="PROSITE" id="PS00715">
    <property type="entry name" value="SIGMA70_1"/>
    <property type="match status" value="1"/>
</dbReference>
<dbReference type="Gene3D" id="1.10.10.10">
    <property type="entry name" value="Winged helix-like DNA-binding domain superfamily/Winged helix DNA-binding domain"/>
    <property type="match status" value="2"/>
</dbReference>
<feature type="region of interest" description="Sigma-70 factor domain-4" evidence="6">
    <location>
        <begin position="243"/>
        <end position="296"/>
    </location>
</feature>
<name>A0A1I5R182_9PSED</name>
<dbReference type="FunFam" id="1.10.601.10:FF:000001">
    <property type="entry name" value="RNA polymerase sigma factor SigA"/>
    <property type="match status" value="1"/>
</dbReference>
<dbReference type="GO" id="GO:0016987">
    <property type="term" value="F:sigma factor activity"/>
    <property type="evidence" value="ECO:0007669"/>
    <property type="project" value="UniProtKB-UniRule"/>
</dbReference>
<feature type="region of interest" description="Sigma-70 factor domain-2" evidence="6">
    <location>
        <begin position="75"/>
        <end position="145"/>
    </location>
</feature>
<dbReference type="EMBL" id="FOWX01000012">
    <property type="protein sequence ID" value="SFP52130.1"/>
    <property type="molecule type" value="Genomic_DNA"/>
</dbReference>
<dbReference type="InterPro" id="IPR014284">
    <property type="entry name" value="RNA_pol_sigma-70_dom"/>
</dbReference>
<dbReference type="Pfam" id="PF04539">
    <property type="entry name" value="Sigma70_r3"/>
    <property type="match status" value="1"/>
</dbReference>
<dbReference type="PRINTS" id="PR00046">
    <property type="entry name" value="SIGMA70FCT"/>
</dbReference>
<dbReference type="InterPro" id="IPR012761">
    <property type="entry name" value="RNA_pol_sigma_RpoS"/>
</dbReference>
<feature type="short sequence motif" description="Interaction with polymerase core subunit RpoC" evidence="6">
    <location>
        <begin position="99"/>
        <end position="102"/>
    </location>
</feature>
<dbReference type="SUPFAM" id="SSF88659">
    <property type="entry name" value="Sigma3 and sigma4 domains of RNA polymerase sigma factors"/>
    <property type="match status" value="2"/>
</dbReference>
<keyword evidence="10" id="KW-1185">Reference proteome</keyword>
<accession>A0A1I5R182</accession>
<dbReference type="NCBIfam" id="TIGR02937">
    <property type="entry name" value="sigma70-ECF"/>
    <property type="match status" value="1"/>
</dbReference>
<feature type="region of interest" description="Sigma-70 factor domain-1" evidence="6">
    <location>
        <begin position="37"/>
        <end position="70"/>
    </location>
</feature>
<dbReference type="NCBIfam" id="TIGR02394">
    <property type="entry name" value="rpoS_proteo"/>
    <property type="match status" value="1"/>
</dbReference>
<dbReference type="Pfam" id="PF04545">
    <property type="entry name" value="Sigma70_r4"/>
    <property type="match status" value="1"/>
</dbReference>
<sequence length="310" mass="34728">MQPMQSCRAEQDECAQPQAKRGSGKKRKPVACQRALTATQLYLSEIGFSPLLSAEEELYFARLAQQGNPLARQRMIESNLRLVVRIARGYINRGLLLLDLIEEGNLGLIHAVGKFDPELGYRFSTYATWWVRQHIEWAIMSQTRTIRLPIHVAKRLNSYLHAAHLLASRLEHEPTAEDIAGLLTKPLEEVKRILALGERVGSTDAVLQSDSATTLLDTLSAEYAKDPCELAQDEQLAHSIDKWLAGLSAKQCEVVVRHFGLRGHDSCTLEAIGQEFGLTRERVRQIQVEALKQLRAILQEDGQSSATLLE</sequence>
<dbReference type="PANTHER" id="PTHR30603">
    <property type="entry name" value="RNA POLYMERASE SIGMA FACTOR RPO"/>
    <property type="match status" value="1"/>
</dbReference>
<evidence type="ECO:0000256" key="6">
    <source>
        <dbReference type="HAMAP-Rule" id="MF_00959"/>
    </source>
</evidence>
<feature type="DNA-binding region" description="H-T-H motif" evidence="6">
    <location>
        <begin position="269"/>
        <end position="288"/>
    </location>
</feature>
<evidence type="ECO:0000313" key="9">
    <source>
        <dbReference type="EMBL" id="SFP52130.1"/>
    </source>
</evidence>
<gene>
    <name evidence="6" type="primary">rpoS</name>
    <name evidence="9" type="ORF">SAMN05216190_11214</name>
</gene>
<dbReference type="STRING" id="289003.SAMN05216190_11214"/>
<dbReference type="AlphaFoldDB" id="A0A1I5R182"/>
<evidence type="ECO:0000256" key="1">
    <source>
        <dbReference type="ARBA" id="ARBA00022490"/>
    </source>
</evidence>
<proteinExistence type="inferred from homology"/>
<dbReference type="InterPro" id="IPR007627">
    <property type="entry name" value="RNA_pol_sigma70_r2"/>
</dbReference>
<feature type="domain" description="RNA polymerase sigma-70" evidence="8">
    <location>
        <begin position="99"/>
        <end position="112"/>
    </location>
</feature>
<dbReference type="HAMAP" id="MF_00959">
    <property type="entry name" value="Sigma70_RpoS"/>
    <property type="match status" value="1"/>
</dbReference>
<evidence type="ECO:0000313" key="10">
    <source>
        <dbReference type="Proteomes" id="UP000198784"/>
    </source>
</evidence>
<dbReference type="OrthoDB" id="9809557at2"/>
<dbReference type="SUPFAM" id="SSF88946">
    <property type="entry name" value="Sigma2 domain of RNA polymerase sigma factors"/>
    <property type="match status" value="1"/>
</dbReference>
<dbReference type="Gene3D" id="1.10.601.10">
    <property type="entry name" value="RNA Polymerase Primary Sigma Factor"/>
    <property type="match status" value="1"/>
</dbReference>
<dbReference type="PANTHER" id="PTHR30603:SF67">
    <property type="entry name" value="RNA POLYMERASE SIGMA FACTOR RPOS"/>
    <property type="match status" value="1"/>
</dbReference>
<organism evidence="9 10">
    <name type="scientific">Pseudomonas borbori</name>
    <dbReference type="NCBI Taxonomy" id="289003"/>
    <lineage>
        <taxon>Bacteria</taxon>
        <taxon>Pseudomonadati</taxon>
        <taxon>Pseudomonadota</taxon>
        <taxon>Gammaproteobacteria</taxon>
        <taxon>Pseudomonadales</taxon>
        <taxon>Pseudomonadaceae</taxon>
        <taxon>Pseudomonas</taxon>
    </lineage>
</organism>
<reference evidence="10" key="1">
    <citation type="submission" date="2016-10" db="EMBL/GenBank/DDBJ databases">
        <authorList>
            <person name="Varghese N."/>
            <person name="Submissions S."/>
        </authorList>
    </citation>
    <scope>NUCLEOTIDE SEQUENCE [LARGE SCALE GENOMIC DNA]</scope>
    <source>
        <strain evidence="10">DSM 17834</strain>
    </source>
</reference>
<dbReference type="CDD" id="cd06171">
    <property type="entry name" value="Sigma70_r4"/>
    <property type="match status" value="1"/>
</dbReference>
<feature type="region of interest" description="Disordered" evidence="7">
    <location>
        <begin position="1"/>
        <end position="26"/>
    </location>
</feature>
<evidence type="ECO:0000256" key="5">
    <source>
        <dbReference type="ARBA" id="ARBA00023163"/>
    </source>
</evidence>
<dbReference type="InterPro" id="IPR036388">
    <property type="entry name" value="WH-like_DNA-bd_sf"/>
</dbReference>
<dbReference type="InterPro" id="IPR007624">
    <property type="entry name" value="RNA_pol_sigma70_r3"/>
</dbReference>
<dbReference type="InterPro" id="IPR009042">
    <property type="entry name" value="RNA_pol_sigma70_r1_2"/>
</dbReference>
<evidence type="ECO:0000256" key="2">
    <source>
        <dbReference type="ARBA" id="ARBA00023015"/>
    </source>
</evidence>
<dbReference type="Pfam" id="PF00140">
    <property type="entry name" value="Sigma70_r1_2"/>
    <property type="match status" value="1"/>
</dbReference>
<keyword evidence="3 6" id="KW-0731">Sigma factor</keyword>
<dbReference type="GO" id="GO:0003677">
    <property type="term" value="F:DNA binding"/>
    <property type="evidence" value="ECO:0007669"/>
    <property type="project" value="UniProtKB-UniRule"/>
</dbReference>
<dbReference type="NCBIfam" id="NF004207">
    <property type="entry name" value="PRK05657.1"/>
    <property type="match status" value="1"/>
</dbReference>
<evidence type="ECO:0000256" key="4">
    <source>
        <dbReference type="ARBA" id="ARBA00023125"/>
    </source>
</evidence>
<dbReference type="InterPro" id="IPR007630">
    <property type="entry name" value="RNA_pol_sigma70_r4"/>
</dbReference>
<comment type="function">
    <text evidence="6">Sigma factors are initiation factors that promote the attachment of RNA polymerase to specific initiation sites and are then released. This sigma factor is the master transcriptional regulator of the stationary phase and the general stress response.</text>
</comment>
<evidence type="ECO:0000256" key="7">
    <source>
        <dbReference type="SAM" id="MobiDB-lite"/>
    </source>
</evidence>
<dbReference type="Pfam" id="PF04542">
    <property type="entry name" value="Sigma70_r2"/>
    <property type="match status" value="1"/>
</dbReference>